<evidence type="ECO:0000313" key="2">
    <source>
        <dbReference type="EMBL" id="MDK2596617.1"/>
    </source>
</evidence>
<dbReference type="RefSeq" id="WP_284137820.1">
    <property type="nucleotide sequence ID" value="NZ_JASJUT010000007.1"/>
</dbReference>
<organism evidence="2 3">
    <name type="scientific">Pseudoalteromonas obscura</name>
    <dbReference type="NCBI Taxonomy" id="3048491"/>
    <lineage>
        <taxon>Bacteria</taxon>
        <taxon>Pseudomonadati</taxon>
        <taxon>Pseudomonadota</taxon>
        <taxon>Gammaproteobacteria</taxon>
        <taxon>Alteromonadales</taxon>
        <taxon>Pseudoalteromonadaceae</taxon>
        <taxon>Pseudoalteromonas</taxon>
    </lineage>
</organism>
<evidence type="ECO:0008006" key="4">
    <source>
        <dbReference type="Google" id="ProtNLM"/>
    </source>
</evidence>
<evidence type="ECO:0000313" key="3">
    <source>
        <dbReference type="Proteomes" id="UP001231915"/>
    </source>
</evidence>
<evidence type="ECO:0000256" key="1">
    <source>
        <dbReference type="SAM" id="SignalP"/>
    </source>
</evidence>
<dbReference type="EMBL" id="JASJUT010000007">
    <property type="protein sequence ID" value="MDK2596617.1"/>
    <property type="molecule type" value="Genomic_DNA"/>
</dbReference>
<keyword evidence="1" id="KW-0732">Signal</keyword>
<protein>
    <recommendedName>
        <fullName evidence="4">Lipoprotein</fullName>
    </recommendedName>
</protein>
<feature type="chain" id="PRO_5045094004" description="Lipoprotein" evidence="1">
    <location>
        <begin position="23"/>
        <end position="325"/>
    </location>
</feature>
<proteinExistence type="predicted"/>
<feature type="signal peptide" evidence="1">
    <location>
        <begin position="1"/>
        <end position="22"/>
    </location>
</feature>
<keyword evidence="3" id="KW-1185">Reference proteome</keyword>
<dbReference type="Proteomes" id="UP001231915">
    <property type="component" value="Unassembled WGS sequence"/>
</dbReference>
<sequence>MNKIVIAMVFCAVIAGCSSVDKAVFVTKTSISVIDVDSTPSEVSLAYDRTEGFIGPNYENGSVPSVVGSFSSDGKIISPKIKQVYATGEAANLVVDDGAPKYTPVEQDKHKTNGKDDKKTLFFGTSTSLGFKFGVQNTNPTFLLGYRRKEASYIPLRKNSDGEEVYSSVLASIDTSISKSDGGEFTHGQYFATGVAAKKMASQDIVQKAFRKRAKSALEQYDDENRRQSDSLSKLSSCALRMTSVANWKSIVDSAAVAGLFKDADAVGVELNDYAGATKAENLLELIAIYIDELKVGKVITSSEHSLLLEKHSLHICKLADEEAQ</sequence>
<comment type="caution">
    <text evidence="2">The sequence shown here is derived from an EMBL/GenBank/DDBJ whole genome shotgun (WGS) entry which is preliminary data.</text>
</comment>
<accession>A0ABT7ENI9</accession>
<dbReference type="PROSITE" id="PS51257">
    <property type="entry name" value="PROKAR_LIPOPROTEIN"/>
    <property type="match status" value="1"/>
</dbReference>
<name>A0ABT7ENI9_9GAMM</name>
<gene>
    <name evidence="2" type="ORF">QNM18_16330</name>
</gene>
<reference evidence="2 3" key="1">
    <citation type="submission" date="2023-05" db="EMBL/GenBank/DDBJ databases">
        <title>Pseudoalteromonas ardens sp. nov., Pseudoalteromonas obscura sp. nov., and Pseudoalteromonas umbrosa sp. nov., isolated from the coral Montipora capitata.</title>
        <authorList>
            <person name="Thomas E.M."/>
            <person name="Smith E.M."/>
            <person name="Papke E."/>
            <person name="Shlafstein M.D."/>
            <person name="Oline D.K."/>
            <person name="Videau P."/>
            <person name="Saw J.H."/>
            <person name="Strangman W.K."/>
            <person name="Ushijima B."/>
        </authorList>
    </citation>
    <scope>NUCLEOTIDE SEQUENCE [LARGE SCALE GENOMIC DNA]</scope>
    <source>
        <strain evidence="2 3">P94</strain>
    </source>
</reference>